<evidence type="ECO:0000313" key="2">
    <source>
        <dbReference type="EMBL" id="KAL1115585.1"/>
    </source>
</evidence>
<feature type="region of interest" description="Disordered" evidence="1">
    <location>
        <begin position="776"/>
        <end position="795"/>
    </location>
</feature>
<accession>A0ABD0XZ13</accession>
<dbReference type="Proteomes" id="UP001558652">
    <property type="component" value="Unassembled WGS sequence"/>
</dbReference>
<comment type="caution">
    <text evidence="2">The sequence shown here is derived from an EMBL/GenBank/DDBJ whole genome shotgun (WGS) entry which is preliminary data.</text>
</comment>
<name>A0ABD0XZ13_9HEMI</name>
<reference evidence="2 3" key="1">
    <citation type="submission" date="2024-07" db="EMBL/GenBank/DDBJ databases">
        <title>Chromosome-level genome assembly of the water stick insect Ranatra chinensis (Heteroptera: Nepidae).</title>
        <authorList>
            <person name="Liu X."/>
        </authorList>
    </citation>
    <scope>NUCLEOTIDE SEQUENCE [LARGE SCALE GENOMIC DNA]</scope>
    <source>
        <strain evidence="2">Cailab_2021Rc</strain>
        <tissue evidence="2">Muscle</tissue>
    </source>
</reference>
<keyword evidence="3" id="KW-1185">Reference proteome</keyword>
<protein>
    <submittedName>
        <fullName evidence="2">Uncharacterized protein</fullName>
    </submittedName>
</protein>
<sequence>MKFGEEGLPPSENRMLMYIIKAFGECKRWYRYCEGVLEKVWEMIPFLNTQKHEEVSNESELDIVDGSCSSGWTTVEDDSIPSVNAMKHEEVSNESELDIVDGSCSSGWTTVEDDSIPSVNAMKHEEVSNESELDIVDGSCSSGWTTVEDDSIPSVNAMKHEEVSNESELDIVDGSCSSGWTTVEDDSIPSVNAMKHEEVSNESELDIVDGSCSSGWTTVEDDSIPSVNAMKHEEVSNESELDIVDGSCSSGWTTVEDDSIPSVNAMKHEEVSNESELDIVDGSCSSGWTTVEDDSIPSVNAMKHEEVSNESELDIVDGSCSSGWTTVEDDSIPSVNAMKHEEVSNESELDIVDGSCSSGWTTVEDDSIPSVNAMKHEEVSNESELDIVDGSCSSGWTTVEDDSIPSVNAMKHEEVSNESELDIVDGSCSSGWTTVEDDSIPSVNAMKHEEVSNESELDIVDGSCSSGWTTVEDDSIPSVNAMKHEEVSNESELDIVDGSCSSGWTTVEDDSIPSVNAMKHEEVSNESELDIVDGSCSSGWTTVEDDSIPSVNAMKHEEVSNESELDIVDGSCSSGWTTVEDDSIPSVNAMKHEEVSNESELDIVDGSCSSGWTTVEDDSIPSVNAMKHEEVSNESELDIVDGSCSSGWTTVEDDSIPSVNAMRRTSLEPSNPHYDGSSSVPPDHMKFGEEGLPPSENRMLMYIIKAFGECKRWYRYCEGVLEKVWEMIPFLNTQKHEEVSNESELDIVARSCSSGWTTVEEDSIPSVNAMGKASLEQSNPQYDGSSSAPPDHMTLSEEGLLSSENRNLMCISTVIDECNARFIYCKESLENVRKVISILNTQGKASLEQSNPQYDGSSSAPPDLMTFSEEGLPSSENRNLMCTITVFEECNARYRYYKELLENVRKVISILNTQGKASLGQSNPHYDGSSSAPPDLMTFSEEGLPSSENRNLMCTITVFEECNARYRYYKELLENVRKVISILNTQGKASLGQSNPHYDGSSSAPPDLMTFSEEGLPSSENRNLMCTITVFEECNARYRYYKELLENVRKVISILNTQRGLKGIGDEVTPVTGDRRRSKRGRIRTEKRGQIKRPQYAGGIRVRPRRECDKRLRDERSGSGFSGSRTAGASTRKAVYSNKGNMADATPRIDSVPRSTTIDIPTRYPFLFLPKSKPENGGHRTICKQHVESKLGNEAPDALSRIAWAEEKLIRSTCEGLSERKESVGLWYFIIAEPGHLGEQVHFLAARGCNITLLLMRAVIGTDRGNQTVAGIGEEKTCQKDMELDSLPLGKTGTKQAY</sequence>
<proteinExistence type="predicted"/>
<dbReference type="EMBL" id="JBFDAA010000019">
    <property type="protein sequence ID" value="KAL1115585.1"/>
    <property type="molecule type" value="Genomic_DNA"/>
</dbReference>
<organism evidence="2 3">
    <name type="scientific">Ranatra chinensis</name>
    <dbReference type="NCBI Taxonomy" id="642074"/>
    <lineage>
        <taxon>Eukaryota</taxon>
        <taxon>Metazoa</taxon>
        <taxon>Ecdysozoa</taxon>
        <taxon>Arthropoda</taxon>
        <taxon>Hexapoda</taxon>
        <taxon>Insecta</taxon>
        <taxon>Pterygota</taxon>
        <taxon>Neoptera</taxon>
        <taxon>Paraneoptera</taxon>
        <taxon>Hemiptera</taxon>
        <taxon>Heteroptera</taxon>
        <taxon>Panheteroptera</taxon>
        <taxon>Nepomorpha</taxon>
        <taxon>Nepidae</taxon>
        <taxon>Ranatrinae</taxon>
        <taxon>Ranatra</taxon>
    </lineage>
</organism>
<gene>
    <name evidence="2" type="ORF">AAG570_005875</name>
</gene>
<feature type="compositionally biased region" description="Polar residues" evidence="1">
    <location>
        <begin position="776"/>
        <end position="788"/>
    </location>
</feature>
<evidence type="ECO:0000256" key="1">
    <source>
        <dbReference type="SAM" id="MobiDB-lite"/>
    </source>
</evidence>
<evidence type="ECO:0000313" key="3">
    <source>
        <dbReference type="Proteomes" id="UP001558652"/>
    </source>
</evidence>